<feature type="compositionally biased region" description="Basic and acidic residues" evidence="7">
    <location>
        <begin position="1431"/>
        <end position="1473"/>
    </location>
</feature>
<accession>H2ASS0</accession>
<feature type="compositionally biased region" description="Polar residues" evidence="7">
    <location>
        <begin position="1290"/>
        <end position="1311"/>
    </location>
</feature>
<evidence type="ECO:0000256" key="2">
    <source>
        <dbReference type="ARBA" id="ARBA00004574"/>
    </source>
</evidence>
<reference evidence="9 10" key="1">
    <citation type="journal article" date="2011" name="Proc. Natl. Acad. Sci. U.S.A.">
        <title>Evolutionary erosion of yeast sex chromosomes by mating-type switching accidents.</title>
        <authorList>
            <person name="Gordon J.L."/>
            <person name="Armisen D."/>
            <person name="Proux-Wera E."/>
            <person name="Oheigeartaigh S.S."/>
            <person name="Byrne K.P."/>
            <person name="Wolfe K.H."/>
        </authorList>
    </citation>
    <scope>NUCLEOTIDE SEQUENCE [LARGE SCALE GENOMIC DNA]</scope>
    <source>
        <strain evidence="10">ATCC 22294 / BCRC 22015 / CBS 2517 / CECT 1963 / NBRC 1671 / NRRL Y-8276</strain>
    </source>
</reference>
<organism evidence="9 10">
    <name type="scientific">Kazachstania africana (strain ATCC 22294 / BCRC 22015 / CBS 2517 / CECT 1963 / NBRC 1671 / NRRL Y-8276)</name>
    <name type="common">Yeast</name>
    <name type="synonym">Kluyveromyces africanus</name>
    <dbReference type="NCBI Taxonomy" id="1071382"/>
    <lineage>
        <taxon>Eukaryota</taxon>
        <taxon>Fungi</taxon>
        <taxon>Dikarya</taxon>
        <taxon>Ascomycota</taxon>
        <taxon>Saccharomycotina</taxon>
        <taxon>Saccharomycetes</taxon>
        <taxon>Saccharomycetales</taxon>
        <taxon>Saccharomycetaceae</taxon>
        <taxon>Kazachstania</taxon>
    </lineage>
</organism>
<evidence type="ECO:0000313" key="10">
    <source>
        <dbReference type="Proteomes" id="UP000005220"/>
    </source>
</evidence>
<feature type="compositionally biased region" description="Polar residues" evidence="7">
    <location>
        <begin position="27"/>
        <end position="70"/>
    </location>
</feature>
<feature type="region of interest" description="Disordered" evidence="7">
    <location>
        <begin position="1688"/>
        <end position="1710"/>
    </location>
</feature>
<dbReference type="KEGG" id="kaf:KAFR_0C04300"/>
<dbReference type="InterPro" id="IPR016024">
    <property type="entry name" value="ARM-type_fold"/>
</dbReference>
<dbReference type="eggNOG" id="ENOG502QPT7">
    <property type="taxonomic scope" value="Eukaryota"/>
</dbReference>
<dbReference type="FunCoup" id="H2ASS0">
    <property type="interactions" value="126"/>
</dbReference>
<keyword evidence="5" id="KW-0539">Nucleus</keyword>
<sequence>MSDESHKDASPKKNMKALAMIDKHISQRTLQKKNLSPSSTWVKPSMSNQLSAQPQQNAAYWNSANNTSPTPKRRKITSSSEATLPEGSKNFTVLNKAFEVVGQGPSEDILSSPGQKSVAFSDRIDSSPERITAKSSPTPSSTSKPPVKSILRNPGATQDTDEELNHEKSQRDSIVPIDNDSSETNPNNISYWTGGEIHSLKDHNNLAEFKQVIEGGLYVLSSNSDPHNSRRFEIYATFNNLCRGLSASDHVSETNEKKINILFQKLETITDVCLPHLDWEQKKLLGTTTKKDPFSSRIYIQIVRFFTILLSNQILVRRLSKRKTLIAKLSTFYEYSIDTLSNSNSNKVMIISHISFLKEEKFGSYYLPSHTIDNLTSIVPNIKEVDSVNLSTEKLMLLRRFLEKYPDMMFNKASLWLPGEVLLRILLDDGSNGWKCIIAAISVLLDFLRLCLDHDNTQINIYQSIEVDKLNDVVPQKFLPKMQQYLKDKSLLESMTLGQVIRDHINYFLLANKHYKIAADLWLAMVGLLYRKADKIEELSAGTYENNWLSLNSSCFEIPEEHIKLMSLKVWRILFYGVCSEISGKFDEKDLLMLNLLRRPFELSEGQHTMPAVRDGLLYCLNGLTFTIVSTVNVNNDAKRFGFFWDNLLKPLFISFLKTSPNNQLRARVIHLLALMMGGHGFDVVKRKRRPGDQEPYTTKKQKVIRAYADPVRVVAATGISLDDITSLHPNVLNENYLSIMGLCMDNTGAHPLSYLTDKLLYLLLSKLPEHLRNTEVLEAFSDVLSFVVNRSVRISSKANTVRIFSTHSSKLAITFKDILFDKNSKAFTNYIAKFNMLSDREGTCLLTFLKQLLNNSKGIIPELFVVENFLLIGNKEVDSYLSNWVGSTLFPPSLSKDEIIALAHCVSTIHTEKAIENFIDYSKKIEQLDVVTLLHLGAWDESDFCFFVKAYLAKRKNVSVTHLIALLQKLLPSRPETFTELLPTLLEYGHKELVSDCVKKNPILIESLLPKYPDNLSDFFSADEILAFVPDMKNFSSETQVILLKEAWEKSGLSTVVKNFDSVASCLFEQALDGSISNVRKILTDSILSSIIKDERWDLLNNFFVTAYLNGRDTGLLDNFFTKVDSESLEHFQPNFLVAICDRLGYSERRKNVLKKCFFVKEKEYVISLIEALIKSKKFDVLNDLRSEFITFLLVHSKDPSLTFEKQYVDGINNFILLLKEQSEDVVVDFMVYLISPMQKQMSINDKTVLKYMISDEYIKNVSIKRIPKFDDLVDHLIALEKQDSSNLTMTSFSDSSLSTPEGLQISNNKNSEESAEIQVMGTQDVNKISGISNMRAIHSPQVNFSDSRHSTKIIASSPNVVNGQDRNLAMKKENKVPTISGTEDKKIFVNSSSDIISCSDDAHHLNLFEGDKNANRLDDSSEEQMKNFVERQEGEKENVKEKFRQGSASKKSERQRDIAHAGSKTNDRLRPQNDSTSSDITNTKGNFAVKNNKEIMKTYRGHGDLMTSPVRFYEIEKDDGIPISVSSPIKRQKINFLLPNSNVIERNLKATQETEISNNGNATDIVPIEVNGDHMDNDGAVSLAGNATGGGKNNNVVIEAVTPNSESDRGRHVRISSDSITNKVSRNDDFVPVESTRNSSDNDDFVPIEAAIEEDNFIEEMEKEAIRNLERPAKHHIPSIRIPLFNVSRPSGRENTKQQKDNTHTGAISTFSDVGVKINEGNFNTIEDKKMNPSFNESTEVLAGKTNSKGMEARKDEFKDDIEDDEIESSSSEDRMQDDEEYRDEASSASTQSLRDHFPSQNARKLVRYINELGHEELLQFLPEEKRNLRIELLDFLMKLEHYSDK</sequence>
<feature type="region of interest" description="Disordered" evidence="7">
    <location>
        <begin position="1290"/>
        <end position="1316"/>
    </location>
</feature>
<keyword evidence="10" id="KW-1185">Reference proteome</keyword>
<gene>
    <name evidence="9" type="primary">KAFR0C04300</name>
    <name evidence="9" type="ORF">KAFR_0C04300</name>
</gene>
<feature type="compositionally biased region" description="Polar residues" evidence="7">
    <location>
        <begin position="1735"/>
        <end position="1751"/>
    </location>
</feature>
<dbReference type="PANTHER" id="PTHR22928">
    <property type="entry name" value="TELOMERE-ASSOCIATED PROTEIN RIF1"/>
    <property type="match status" value="1"/>
</dbReference>
<evidence type="ECO:0000259" key="8">
    <source>
        <dbReference type="Pfam" id="PF12231"/>
    </source>
</evidence>
<dbReference type="Proteomes" id="UP000005220">
    <property type="component" value="Chromosome 3"/>
</dbReference>
<dbReference type="RefSeq" id="XP_003956555.1">
    <property type="nucleotide sequence ID" value="XM_003956506.1"/>
</dbReference>
<dbReference type="OrthoDB" id="4070686at2759"/>
<proteinExistence type="predicted"/>
<dbReference type="HOGENOM" id="CLU_002800_0_0_1"/>
<evidence type="ECO:0000256" key="6">
    <source>
        <dbReference type="ARBA" id="ARBA00023306"/>
    </source>
</evidence>
<dbReference type="GO" id="GO:0000723">
    <property type="term" value="P:telomere maintenance"/>
    <property type="evidence" value="ECO:0007669"/>
    <property type="project" value="TreeGrafter"/>
</dbReference>
<dbReference type="PANTHER" id="PTHR22928:SF3">
    <property type="entry name" value="TELOMERE-ASSOCIATED PROTEIN RIF1"/>
    <property type="match status" value="1"/>
</dbReference>
<keyword evidence="4" id="KW-0779">Telomere</keyword>
<dbReference type="Gene3D" id="6.10.140.1760">
    <property type="match status" value="1"/>
</dbReference>
<dbReference type="GO" id="GO:0140445">
    <property type="term" value="C:chromosome, telomeric repeat region"/>
    <property type="evidence" value="ECO:0007669"/>
    <property type="project" value="TreeGrafter"/>
</dbReference>
<feature type="domain" description="Telomere-associated protein Rif1 N-terminal" evidence="8">
    <location>
        <begin position="228"/>
        <end position="648"/>
    </location>
</feature>
<evidence type="ECO:0000256" key="1">
    <source>
        <dbReference type="ARBA" id="ARBA00004123"/>
    </source>
</evidence>
<comment type="subcellular location">
    <subcellularLocation>
        <location evidence="2">Chromosome</location>
        <location evidence="2">Telomere</location>
    </subcellularLocation>
    <subcellularLocation>
        <location evidence="1">Nucleus</location>
    </subcellularLocation>
</comment>
<dbReference type="EMBL" id="HE650823">
    <property type="protein sequence ID" value="CCF57420.1"/>
    <property type="molecule type" value="Genomic_DNA"/>
</dbReference>
<dbReference type="GeneID" id="13885339"/>
<keyword evidence="6" id="KW-0131">Cell cycle</keyword>
<feature type="compositionally biased region" description="Basic and acidic residues" evidence="7">
    <location>
        <begin position="122"/>
        <end position="132"/>
    </location>
</feature>
<dbReference type="STRING" id="1071382.H2ASS0"/>
<feature type="compositionally biased region" description="Polar residues" evidence="7">
    <location>
        <begin position="1789"/>
        <end position="1798"/>
    </location>
</feature>
<feature type="compositionally biased region" description="Polar residues" evidence="7">
    <location>
        <begin position="1474"/>
        <end position="1486"/>
    </location>
</feature>
<feature type="compositionally biased region" description="Acidic residues" evidence="7">
    <location>
        <begin position="1761"/>
        <end position="1770"/>
    </location>
</feature>
<protein>
    <recommendedName>
        <fullName evidence="8">Telomere-associated protein Rif1 N-terminal domain-containing protein</fullName>
    </recommendedName>
</protein>
<evidence type="ECO:0000256" key="5">
    <source>
        <dbReference type="ARBA" id="ARBA00023242"/>
    </source>
</evidence>
<dbReference type="SUPFAM" id="SSF48371">
    <property type="entry name" value="ARM repeat"/>
    <property type="match status" value="1"/>
</dbReference>
<feature type="region of interest" description="Disordered" evidence="7">
    <location>
        <begin position="1"/>
        <end position="88"/>
    </location>
</feature>
<keyword evidence="3" id="KW-0158">Chromosome</keyword>
<feature type="region of interest" description="Disordered" evidence="7">
    <location>
        <begin position="1727"/>
        <end position="1798"/>
    </location>
</feature>
<feature type="compositionally biased region" description="Low complexity" evidence="7">
    <location>
        <begin position="133"/>
        <end position="149"/>
    </location>
</feature>
<evidence type="ECO:0000313" key="9">
    <source>
        <dbReference type="EMBL" id="CCF57420.1"/>
    </source>
</evidence>
<feature type="compositionally biased region" description="Basic and acidic residues" evidence="7">
    <location>
        <begin position="1"/>
        <end position="11"/>
    </location>
</feature>
<dbReference type="CDD" id="cd14267">
    <property type="entry name" value="Rif1_CTD_C-II_like"/>
    <property type="match status" value="1"/>
</dbReference>
<dbReference type="GO" id="GO:0005634">
    <property type="term" value="C:nucleus"/>
    <property type="evidence" value="ECO:0007669"/>
    <property type="project" value="UniProtKB-SubCell"/>
</dbReference>
<feature type="region of interest" description="Disordered" evidence="7">
    <location>
        <begin position="1431"/>
        <end position="1486"/>
    </location>
</feature>
<evidence type="ECO:0000256" key="7">
    <source>
        <dbReference type="SAM" id="MobiDB-lite"/>
    </source>
</evidence>
<evidence type="ECO:0000256" key="3">
    <source>
        <dbReference type="ARBA" id="ARBA00022454"/>
    </source>
</evidence>
<dbReference type="Pfam" id="PF12231">
    <property type="entry name" value="Rif1_N"/>
    <property type="match status" value="1"/>
</dbReference>
<name>H2ASS0_KAZAF</name>
<feature type="compositionally biased region" description="Basic and acidic residues" evidence="7">
    <location>
        <begin position="1693"/>
        <end position="1705"/>
    </location>
</feature>
<dbReference type="InterPro" id="IPR022031">
    <property type="entry name" value="Rif1_N"/>
</dbReference>
<feature type="region of interest" description="Disordered" evidence="7">
    <location>
        <begin position="105"/>
        <end position="190"/>
    </location>
</feature>
<evidence type="ECO:0000256" key="4">
    <source>
        <dbReference type="ARBA" id="ARBA00022895"/>
    </source>
</evidence>
<dbReference type="InParanoid" id="H2ASS0"/>